<sequence>MTYVIGGILAWGLIGWGLDSLLSTRWLWIAGAILGAGGGYYLARQHKLTRPRRNRGRGPGDNT</sequence>
<protein>
    <submittedName>
        <fullName evidence="2">AtpZ/AtpI family protein</fullName>
    </submittedName>
</protein>
<keyword evidence="1" id="KW-1133">Transmembrane helix</keyword>
<dbReference type="Proteomes" id="UP001165368">
    <property type="component" value="Unassembled WGS sequence"/>
</dbReference>
<feature type="transmembrane region" description="Helical" evidence="1">
    <location>
        <begin position="26"/>
        <end position="43"/>
    </location>
</feature>
<evidence type="ECO:0000313" key="2">
    <source>
        <dbReference type="EMBL" id="MCG2623992.1"/>
    </source>
</evidence>
<evidence type="ECO:0000256" key="1">
    <source>
        <dbReference type="SAM" id="Phobius"/>
    </source>
</evidence>
<proteinExistence type="predicted"/>
<keyword evidence="1" id="KW-0812">Transmembrane</keyword>
<keyword evidence="3" id="KW-1185">Reference proteome</keyword>
<keyword evidence="1" id="KW-0472">Membrane</keyword>
<evidence type="ECO:0000313" key="3">
    <source>
        <dbReference type="Proteomes" id="UP001165368"/>
    </source>
</evidence>
<gene>
    <name evidence="2" type="ORF">LVY72_19040</name>
</gene>
<accession>A0ABS9LC14</accession>
<reference evidence="2" key="1">
    <citation type="submission" date="2022-01" db="EMBL/GenBank/DDBJ databases">
        <authorList>
            <person name="Jo J.-H."/>
            <person name="Im W.-T."/>
        </authorList>
    </citation>
    <scope>NUCLEOTIDE SEQUENCE</scope>
    <source>
        <strain evidence="2">I2-34</strain>
    </source>
</reference>
<comment type="caution">
    <text evidence="2">The sequence shown here is derived from an EMBL/GenBank/DDBJ whole genome shotgun (WGS) entry which is preliminary data.</text>
</comment>
<organism evidence="2 3">
    <name type="scientific">Arthrobacter hankyongi</name>
    <dbReference type="NCBI Taxonomy" id="2904801"/>
    <lineage>
        <taxon>Bacteria</taxon>
        <taxon>Bacillati</taxon>
        <taxon>Actinomycetota</taxon>
        <taxon>Actinomycetes</taxon>
        <taxon>Micrococcales</taxon>
        <taxon>Micrococcaceae</taxon>
        <taxon>Arthrobacter</taxon>
    </lineage>
</organism>
<name>A0ABS9LC14_9MICC</name>
<dbReference type="EMBL" id="JAKLTQ010000019">
    <property type="protein sequence ID" value="MCG2623992.1"/>
    <property type="molecule type" value="Genomic_DNA"/>
</dbReference>